<feature type="transmembrane region" description="Helical" evidence="5">
    <location>
        <begin position="98"/>
        <end position="119"/>
    </location>
</feature>
<dbReference type="InterPro" id="IPR020846">
    <property type="entry name" value="MFS_dom"/>
</dbReference>
<dbReference type="PANTHER" id="PTHR23528">
    <property type="match status" value="1"/>
</dbReference>
<reference evidence="7 8" key="1">
    <citation type="submission" date="2017-10" db="EMBL/GenBank/DDBJ databases">
        <title>Draft genome sequences of strains TRE 1, TRE 9, TRE H and TRI 7, isolated from tamarins, belonging to four potential novel Bifidobacterium species.</title>
        <authorList>
            <person name="Mattarelli P."/>
            <person name="Modesto M."/>
            <person name="Puglisi E."/>
            <person name="Morelli L."/>
            <person name="Spezio C."/>
            <person name="Bonetti A."/>
            <person name="Sandri C."/>
        </authorList>
    </citation>
    <scope>NUCLEOTIDE SEQUENCE [LARGE SCALE GENOMIC DNA]</scope>
    <source>
        <strain evidence="8">TRI7</strain>
    </source>
</reference>
<evidence type="ECO:0000313" key="8">
    <source>
        <dbReference type="Proteomes" id="UP000231451"/>
    </source>
</evidence>
<feature type="transmembrane region" description="Helical" evidence="5">
    <location>
        <begin position="125"/>
        <end position="146"/>
    </location>
</feature>
<comment type="subcellular location">
    <subcellularLocation>
        <location evidence="1">Cell membrane</location>
        <topology evidence="1">Multi-pass membrane protein</topology>
    </subcellularLocation>
</comment>
<dbReference type="EMBL" id="PEBK01000003">
    <property type="protein sequence ID" value="PJM75547.1"/>
    <property type="molecule type" value="Genomic_DNA"/>
</dbReference>
<feature type="transmembrane region" description="Helical" evidence="5">
    <location>
        <begin position="238"/>
        <end position="262"/>
    </location>
</feature>
<evidence type="ECO:0000256" key="5">
    <source>
        <dbReference type="SAM" id="Phobius"/>
    </source>
</evidence>
<gene>
    <name evidence="7" type="ORF">CSQ87_03750</name>
</gene>
<organism evidence="7 8">
    <name type="scientific">Bifidobacterium simiarum</name>
    <dbReference type="NCBI Taxonomy" id="2045441"/>
    <lineage>
        <taxon>Bacteria</taxon>
        <taxon>Bacillati</taxon>
        <taxon>Actinomycetota</taxon>
        <taxon>Actinomycetes</taxon>
        <taxon>Bifidobacteriales</taxon>
        <taxon>Bifidobacteriaceae</taxon>
        <taxon>Bifidobacterium</taxon>
    </lineage>
</organism>
<evidence type="ECO:0000256" key="2">
    <source>
        <dbReference type="ARBA" id="ARBA00022692"/>
    </source>
</evidence>
<accession>A0A2M9HFF4</accession>
<feature type="transmembrane region" description="Helical" evidence="5">
    <location>
        <begin position="398"/>
        <end position="417"/>
    </location>
</feature>
<feature type="transmembrane region" description="Helical" evidence="5">
    <location>
        <begin position="187"/>
        <end position="206"/>
    </location>
</feature>
<keyword evidence="4 5" id="KW-0472">Membrane</keyword>
<feature type="domain" description="Major facilitator superfamily (MFS) profile" evidence="6">
    <location>
        <begin position="237"/>
        <end position="421"/>
    </location>
</feature>
<dbReference type="PANTHER" id="PTHR23528:SF1">
    <property type="entry name" value="MAJOR FACILITATOR SUPERFAMILY (MFS) PROFILE DOMAIN-CONTAINING PROTEIN"/>
    <property type="match status" value="1"/>
</dbReference>
<keyword evidence="3 5" id="KW-1133">Transmembrane helix</keyword>
<proteinExistence type="predicted"/>
<sequence length="421" mass="45099">MSTSANPSVWRASETDEHQKKAPYRIGIALLLGAALYGGPYTGSNIVLLPAKTAELAPDSKAAIIAVMSTSAMVVAALSNILFGALSDLTRSRWGRRAPWVICGSIGTAIMLNVVAHAPTVPFLIVSWCVYQVFLNVIIAPFLGIIADRVAPKYRGTITSMFAFGSTVGSYAGQVLAAQFITTIPRGFFMLSVLTFCCGFVVAFLTREPSSLPMPKAKFDKRMVLDHFSLPMHNCRDYYLALFGKFMITSAKYAIAGYQLYILTDYMKQDDAGASHYVTIISLCMMFTAMIITVVTGIVTDRIHSRKIPVALASFCIAVGSFIPFFSAEPWTMVAYGLFAGTGLGAFNAVDQALNIEVLPNPETAAKDLGVLNLSNTGGQVLGPVLAATFISAVGYHALFPVAGVCALVGMTLVMMIKSVK</sequence>
<dbReference type="CDD" id="cd06174">
    <property type="entry name" value="MFS"/>
    <property type="match status" value="1"/>
</dbReference>
<feature type="transmembrane region" description="Helical" evidence="5">
    <location>
        <begin position="22"/>
        <end position="42"/>
    </location>
</feature>
<feature type="transmembrane region" description="Helical" evidence="5">
    <location>
        <begin position="158"/>
        <end position="181"/>
    </location>
</feature>
<dbReference type="Gene3D" id="1.20.1250.20">
    <property type="entry name" value="MFS general substrate transporter like domains"/>
    <property type="match status" value="2"/>
</dbReference>
<dbReference type="RefSeq" id="WP_100512551.1">
    <property type="nucleotide sequence ID" value="NZ_PEBK01000003.1"/>
</dbReference>
<evidence type="ECO:0000259" key="6">
    <source>
        <dbReference type="PROSITE" id="PS50850"/>
    </source>
</evidence>
<dbReference type="InterPro" id="IPR011701">
    <property type="entry name" value="MFS"/>
</dbReference>
<dbReference type="GO" id="GO:0005886">
    <property type="term" value="C:plasma membrane"/>
    <property type="evidence" value="ECO:0007669"/>
    <property type="project" value="UniProtKB-SubCell"/>
</dbReference>
<comment type="caution">
    <text evidence="7">The sequence shown here is derived from an EMBL/GenBank/DDBJ whole genome shotgun (WGS) entry which is preliminary data.</text>
</comment>
<keyword evidence="2 5" id="KW-0812">Transmembrane</keyword>
<feature type="transmembrane region" description="Helical" evidence="5">
    <location>
        <begin position="274"/>
        <end position="296"/>
    </location>
</feature>
<dbReference type="Pfam" id="PF07690">
    <property type="entry name" value="MFS_1"/>
    <property type="match status" value="1"/>
</dbReference>
<dbReference type="AlphaFoldDB" id="A0A2M9HFF4"/>
<dbReference type="InterPro" id="IPR036259">
    <property type="entry name" value="MFS_trans_sf"/>
</dbReference>
<dbReference type="Proteomes" id="UP000231451">
    <property type="component" value="Unassembled WGS sequence"/>
</dbReference>
<evidence type="ECO:0000256" key="1">
    <source>
        <dbReference type="ARBA" id="ARBA00004651"/>
    </source>
</evidence>
<dbReference type="GO" id="GO:0022857">
    <property type="term" value="F:transmembrane transporter activity"/>
    <property type="evidence" value="ECO:0007669"/>
    <property type="project" value="InterPro"/>
</dbReference>
<evidence type="ECO:0000313" key="7">
    <source>
        <dbReference type="EMBL" id="PJM75547.1"/>
    </source>
</evidence>
<evidence type="ECO:0000256" key="3">
    <source>
        <dbReference type="ARBA" id="ARBA00022989"/>
    </source>
</evidence>
<keyword evidence="8" id="KW-1185">Reference proteome</keyword>
<evidence type="ECO:0000256" key="4">
    <source>
        <dbReference type="ARBA" id="ARBA00023136"/>
    </source>
</evidence>
<feature type="transmembrane region" description="Helical" evidence="5">
    <location>
        <begin position="62"/>
        <end position="86"/>
    </location>
</feature>
<feature type="transmembrane region" description="Helical" evidence="5">
    <location>
        <begin position="308"/>
        <end position="327"/>
    </location>
</feature>
<dbReference type="PROSITE" id="PS50850">
    <property type="entry name" value="MFS"/>
    <property type="match status" value="1"/>
</dbReference>
<protein>
    <submittedName>
        <fullName evidence="7">MFS transporter</fullName>
    </submittedName>
</protein>
<dbReference type="OrthoDB" id="7584869at2"/>
<name>A0A2M9HFF4_9BIFI</name>
<dbReference type="SUPFAM" id="SSF103473">
    <property type="entry name" value="MFS general substrate transporter"/>
    <property type="match status" value="1"/>
</dbReference>